<organism evidence="2 3">
    <name type="scientific">Caerostris extrusa</name>
    <name type="common">Bark spider</name>
    <name type="synonym">Caerostris bankana</name>
    <dbReference type="NCBI Taxonomy" id="172846"/>
    <lineage>
        <taxon>Eukaryota</taxon>
        <taxon>Metazoa</taxon>
        <taxon>Ecdysozoa</taxon>
        <taxon>Arthropoda</taxon>
        <taxon>Chelicerata</taxon>
        <taxon>Arachnida</taxon>
        <taxon>Araneae</taxon>
        <taxon>Araneomorphae</taxon>
        <taxon>Entelegynae</taxon>
        <taxon>Araneoidea</taxon>
        <taxon>Araneidae</taxon>
        <taxon>Caerostris</taxon>
    </lineage>
</organism>
<evidence type="ECO:0000313" key="3">
    <source>
        <dbReference type="Proteomes" id="UP001054945"/>
    </source>
</evidence>
<dbReference type="AlphaFoldDB" id="A0AAV4PST8"/>
<evidence type="ECO:0000313" key="2">
    <source>
        <dbReference type="EMBL" id="GIY00638.1"/>
    </source>
</evidence>
<proteinExistence type="predicted"/>
<evidence type="ECO:0000256" key="1">
    <source>
        <dbReference type="SAM" id="MobiDB-lite"/>
    </source>
</evidence>
<keyword evidence="3" id="KW-1185">Reference proteome</keyword>
<dbReference type="Proteomes" id="UP001054945">
    <property type="component" value="Unassembled WGS sequence"/>
</dbReference>
<comment type="caution">
    <text evidence="2">The sequence shown here is derived from an EMBL/GenBank/DDBJ whole genome shotgun (WGS) entry which is preliminary data.</text>
</comment>
<sequence length="123" mass="13251">MPSSHQDPPGWKSPDFMAEQIPNSPEFYPGNPSETRNYIRECVILTSSQIAGALHSCFRRIGPTCRSEGGLGGAFLLPRTRKKSFVCSTVVSPSGSSFNLTLEVQSSFAYLSGPCIAAYAVSD</sequence>
<name>A0AAV4PST8_CAEEX</name>
<accession>A0AAV4PST8</accession>
<dbReference type="EMBL" id="BPLR01005209">
    <property type="protein sequence ID" value="GIY00638.1"/>
    <property type="molecule type" value="Genomic_DNA"/>
</dbReference>
<protein>
    <submittedName>
        <fullName evidence="2">Uncharacterized protein</fullName>
    </submittedName>
</protein>
<feature type="region of interest" description="Disordered" evidence="1">
    <location>
        <begin position="1"/>
        <end position="32"/>
    </location>
</feature>
<reference evidence="2 3" key="1">
    <citation type="submission" date="2021-06" db="EMBL/GenBank/DDBJ databases">
        <title>Caerostris extrusa draft genome.</title>
        <authorList>
            <person name="Kono N."/>
            <person name="Arakawa K."/>
        </authorList>
    </citation>
    <scope>NUCLEOTIDE SEQUENCE [LARGE SCALE GENOMIC DNA]</scope>
</reference>
<gene>
    <name evidence="2" type="ORF">CEXT_240211</name>
</gene>